<proteinExistence type="predicted"/>
<keyword evidence="2" id="KW-1185">Reference proteome</keyword>
<dbReference type="AlphaFoldDB" id="A0AAN9PYF0"/>
<accession>A0AAN9PYF0</accession>
<gene>
    <name evidence="1" type="ORF">VNO77_34295</name>
</gene>
<sequence length="150" mass="17233">MEDGHDAWIGEDPEVRLGGIHWTLFSMQGHRRGIYIPTAHPHHSQFTCLGVFGCARVWLKGTSRLCPRWLKPISRMPYSLQSSVRSRTSFDKREALESTKSIKHRLHPQVFEAMQNAHEAITLGQRKDHRTCSKTTFTAHIDSVARDDTR</sequence>
<comment type="caution">
    <text evidence="1">The sequence shown here is derived from an EMBL/GenBank/DDBJ whole genome shotgun (WGS) entry which is preliminary data.</text>
</comment>
<organism evidence="1 2">
    <name type="scientific">Canavalia gladiata</name>
    <name type="common">Sword bean</name>
    <name type="synonym">Dolichos gladiatus</name>
    <dbReference type="NCBI Taxonomy" id="3824"/>
    <lineage>
        <taxon>Eukaryota</taxon>
        <taxon>Viridiplantae</taxon>
        <taxon>Streptophyta</taxon>
        <taxon>Embryophyta</taxon>
        <taxon>Tracheophyta</taxon>
        <taxon>Spermatophyta</taxon>
        <taxon>Magnoliopsida</taxon>
        <taxon>eudicotyledons</taxon>
        <taxon>Gunneridae</taxon>
        <taxon>Pentapetalae</taxon>
        <taxon>rosids</taxon>
        <taxon>fabids</taxon>
        <taxon>Fabales</taxon>
        <taxon>Fabaceae</taxon>
        <taxon>Papilionoideae</taxon>
        <taxon>50 kb inversion clade</taxon>
        <taxon>NPAAA clade</taxon>
        <taxon>indigoferoid/millettioid clade</taxon>
        <taxon>Phaseoleae</taxon>
        <taxon>Canavalia</taxon>
    </lineage>
</organism>
<reference evidence="1 2" key="1">
    <citation type="submission" date="2024-01" db="EMBL/GenBank/DDBJ databases">
        <title>The genomes of 5 underutilized Papilionoideae crops provide insights into root nodulation and disease resistanc.</title>
        <authorList>
            <person name="Jiang F."/>
        </authorList>
    </citation>
    <scope>NUCLEOTIDE SEQUENCE [LARGE SCALE GENOMIC DNA]</scope>
    <source>
        <strain evidence="1">LVBAO_FW01</strain>
        <tissue evidence="1">Leaves</tissue>
    </source>
</reference>
<name>A0AAN9PYF0_CANGL</name>
<protein>
    <submittedName>
        <fullName evidence="1">Uncharacterized protein</fullName>
    </submittedName>
</protein>
<evidence type="ECO:0000313" key="2">
    <source>
        <dbReference type="Proteomes" id="UP001367508"/>
    </source>
</evidence>
<dbReference type="EMBL" id="JAYMYQ010000008">
    <property type="protein sequence ID" value="KAK7315726.1"/>
    <property type="molecule type" value="Genomic_DNA"/>
</dbReference>
<evidence type="ECO:0000313" key="1">
    <source>
        <dbReference type="EMBL" id="KAK7315726.1"/>
    </source>
</evidence>
<dbReference type="Proteomes" id="UP001367508">
    <property type="component" value="Unassembled WGS sequence"/>
</dbReference>